<feature type="binding site" evidence="6">
    <location>
        <position position="327"/>
    </location>
    <ligand>
        <name>GTP</name>
        <dbReference type="ChEBI" id="CHEBI:37565"/>
    </ligand>
</feature>
<feature type="binding site" evidence="7">
    <location>
        <position position="49"/>
    </location>
    <ligand>
        <name>Mg(2+)</name>
        <dbReference type="ChEBI" id="CHEBI:18420"/>
    </ligand>
</feature>
<feature type="binding site" evidence="6">
    <location>
        <begin position="45"/>
        <end position="50"/>
    </location>
    <ligand>
        <name>GTP</name>
        <dbReference type="ChEBI" id="CHEBI:37565"/>
    </ligand>
</feature>
<evidence type="ECO:0000256" key="3">
    <source>
        <dbReference type="ARBA" id="ARBA00022842"/>
    </source>
</evidence>
<feature type="binding site" evidence="7">
    <location>
        <position position="180"/>
    </location>
    <ligand>
        <name>Mg(2+)</name>
        <dbReference type="ChEBI" id="CHEBI:18420"/>
    </ligand>
</feature>
<dbReference type="GO" id="GO:0005737">
    <property type="term" value="C:cytoplasm"/>
    <property type="evidence" value="ECO:0007669"/>
    <property type="project" value="TreeGrafter"/>
</dbReference>
<dbReference type="SMART" id="SM00275">
    <property type="entry name" value="G_alpha"/>
    <property type="match status" value="1"/>
</dbReference>
<dbReference type="AlphaFoldDB" id="A0A9W7E256"/>
<gene>
    <name evidence="9" type="ORF">TrRE_jg4259</name>
</gene>
<dbReference type="Proteomes" id="UP001165082">
    <property type="component" value="Unassembled WGS sequence"/>
</dbReference>
<dbReference type="GO" id="GO:0001664">
    <property type="term" value="F:G protein-coupled receptor binding"/>
    <property type="evidence" value="ECO:0007669"/>
    <property type="project" value="TreeGrafter"/>
</dbReference>
<dbReference type="GO" id="GO:0007188">
    <property type="term" value="P:adenylate cyclase-modulating G protein-coupled receptor signaling pathway"/>
    <property type="evidence" value="ECO:0007669"/>
    <property type="project" value="TreeGrafter"/>
</dbReference>
<dbReference type="Pfam" id="PF00503">
    <property type="entry name" value="G-alpha"/>
    <property type="match status" value="1"/>
</dbReference>
<evidence type="ECO:0000256" key="7">
    <source>
        <dbReference type="PIRSR" id="PIRSR601019-2"/>
    </source>
</evidence>
<feature type="binding site" evidence="6">
    <location>
        <begin position="268"/>
        <end position="271"/>
    </location>
    <ligand>
        <name>GTP</name>
        <dbReference type="ChEBI" id="CHEBI:37565"/>
    </ligand>
</feature>
<feature type="binding site" evidence="6">
    <location>
        <begin position="199"/>
        <end position="203"/>
    </location>
    <ligand>
        <name>GTP</name>
        <dbReference type="ChEBI" id="CHEBI:37565"/>
    </ligand>
</feature>
<dbReference type="Gene3D" id="1.10.400.10">
    <property type="entry name" value="GI Alpha 1, domain 2-like"/>
    <property type="match status" value="1"/>
</dbReference>
<dbReference type="PRINTS" id="PR00318">
    <property type="entry name" value="GPROTEINA"/>
</dbReference>
<feature type="region of interest" description="Disordered" evidence="8">
    <location>
        <begin position="1"/>
        <end position="20"/>
    </location>
</feature>
<evidence type="ECO:0000256" key="5">
    <source>
        <dbReference type="ARBA" id="ARBA00023224"/>
    </source>
</evidence>
<keyword evidence="1 7" id="KW-0479">Metal-binding</keyword>
<dbReference type="SUPFAM" id="SSF52540">
    <property type="entry name" value="P-loop containing nucleoside triphosphate hydrolases"/>
    <property type="match status" value="1"/>
</dbReference>
<dbReference type="SUPFAM" id="SSF47895">
    <property type="entry name" value="Transducin (alpha subunit), insertion domain"/>
    <property type="match status" value="1"/>
</dbReference>
<keyword evidence="4 6" id="KW-0342">GTP-binding</keyword>
<keyword evidence="2 6" id="KW-0547">Nucleotide-binding</keyword>
<dbReference type="Gene3D" id="3.40.50.300">
    <property type="entry name" value="P-loop containing nucleotide triphosphate hydrolases"/>
    <property type="match status" value="1"/>
</dbReference>
<dbReference type="PROSITE" id="PS51882">
    <property type="entry name" value="G_ALPHA"/>
    <property type="match status" value="1"/>
</dbReference>
<reference evidence="9" key="1">
    <citation type="submission" date="2022-07" db="EMBL/GenBank/DDBJ databases">
        <title>Genome analysis of Parmales, a sister group of diatoms, reveals the evolutionary specialization of diatoms from phago-mixotrophs to photoautotrophs.</title>
        <authorList>
            <person name="Ban H."/>
            <person name="Sato S."/>
            <person name="Yoshikawa S."/>
            <person name="Kazumasa Y."/>
            <person name="Nakamura Y."/>
            <person name="Ichinomiya M."/>
            <person name="Saitoh K."/>
            <person name="Sato N."/>
            <person name="Blanc-Mathieu R."/>
            <person name="Endo H."/>
            <person name="Kuwata A."/>
            <person name="Ogata H."/>
        </authorList>
    </citation>
    <scope>NUCLEOTIDE SEQUENCE</scope>
</reference>
<evidence type="ECO:0000256" key="6">
    <source>
        <dbReference type="PIRSR" id="PIRSR601019-1"/>
    </source>
</evidence>
<evidence type="ECO:0000256" key="8">
    <source>
        <dbReference type="SAM" id="MobiDB-lite"/>
    </source>
</evidence>
<name>A0A9W7E256_9STRA</name>
<organism evidence="9 10">
    <name type="scientific">Triparma retinervis</name>
    <dbReference type="NCBI Taxonomy" id="2557542"/>
    <lineage>
        <taxon>Eukaryota</taxon>
        <taxon>Sar</taxon>
        <taxon>Stramenopiles</taxon>
        <taxon>Ochrophyta</taxon>
        <taxon>Bolidophyceae</taxon>
        <taxon>Parmales</taxon>
        <taxon>Triparmaceae</taxon>
        <taxon>Triparma</taxon>
    </lineage>
</organism>
<comment type="caution">
    <text evidence="9">The sequence shown here is derived from an EMBL/GenBank/DDBJ whole genome shotgun (WGS) entry which is preliminary data.</text>
</comment>
<dbReference type="EMBL" id="BRXZ01002497">
    <property type="protein sequence ID" value="GMH63467.1"/>
    <property type="molecule type" value="Genomic_DNA"/>
</dbReference>
<dbReference type="PANTHER" id="PTHR10218">
    <property type="entry name" value="GTP-BINDING PROTEIN ALPHA SUBUNIT"/>
    <property type="match status" value="1"/>
</dbReference>
<accession>A0A9W7E256</accession>
<evidence type="ECO:0000256" key="2">
    <source>
        <dbReference type="ARBA" id="ARBA00022741"/>
    </source>
</evidence>
<dbReference type="GO" id="GO:0031683">
    <property type="term" value="F:G-protein beta/gamma-subunit complex binding"/>
    <property type="evidence" value="ECO:0007669"/>
    <property type="project" value="InterPro"/>
</dbReference>
<keyword evidence="5" id="KW-0807">Transducer</keyword>
<evidence type="ECO:0000313" key="9">
    <source>
        <dbReference type="EMBL" id="GMH63467.1"/>
    </source>
</evidence>
<evidence type="ECO:0000256" key="1">
    <source>
        <dbReference type="ARBA" id="ARBA00022723"/>
    </source>
</evidence>
<evidence type="ECO:0000313" key="10">
    <source>
        <dbReference type="Proteomes" id="UP001165082"/>
    </source>
</evidence>
<proteinExistence type="predicted"/>
<dbReference type="OrthoDB" id="5817230at2759"/>
<dbReference type="GO" id="GO:0005834">
    <property type="term" value="C:heterotrimeric G-protein complex"/>
    <property type="evidence" value="ECO:0007669"/>
    <property type="project" value="TreeGrafter"/>
</dbReference>
<dbReference type="CDD" id="cd00066">
    <property type="entry name" value="G-alpha"/>
    <property type="match status" value="1"/>
</dbReference>
<dbReference type="InterPro" id="IPR011025">
    <property type="entry name" value="GproteinA_insert"/>
</dbReference>
<dbReference type="FunFam" id="1.10.400.10:FF:000002">
    <property type="entry name" value="guanine nucleotide-binding protein G(Q) subunit alpha"/>
    <property type="match status" value="1"/>
</dbReference>
<dbReference type="InterPro" id="IPR027417">
    <property type="entry name" value="P-loop_NTPase"/>
</dbReference>
<dbReference type="GO" id="GO:0005525">
    <property type="term" value="F:GTP binding"/>
    <property type="evidence" value="ECO:0007669"/>
    <property type="project" value="UniProtKB-KW"/>
</dbReference>
<sequence length="359" mass="41048">MGACSSSSVANDPKNDQNAAVEEQLKRMEEEEKNHFKILLLGAGESGKSTVVKQVKLIYKGGGGKKEKEEYATAIRRNCIESMQTVIEAMETLKVKFADPELESIGSKYTDLDTDATLTEEMSYEIERLWKDEGLQSCYARRDEYWILDAAPYYFANVIRLGEDDYVPNDEDMIMTRVRTTGIVITEFEEAPQKYQLVDVGGQRSERRKWIHCFDDVKAIIFLEGLSSFNQVLFEDSTVNRMHESLGLFGEVVSNPVFEKTPIFMFLNKKDLFEDMIKTVSLKKCFDDYEGPDGEAFHALEHIKSKYTAVMEKHCPGKKLPIHITAARVRMDMKIAFGDVKEEIKNIYLKGGKLYKKPK</sequence>
<keyword evidence="10" id="KW-1185">Reference proteome</keyword>
<keyword evidence="3 7" id="KW-0460">Magnesium</keyword>
<dbReference type="PANTHER" id="PTHR10218:SF193">
    <property type="entry name" value="GUANINE NUCLEOTIDE-BINDING PROTEIN ALPHA-8 SUBUNIT"/>
    <property type="match status" value="1"/>
</dbReference>
<dbReference type="GO" id="GO:0046872">
    <property type="term" value="F:metal ion binding"/>
    <property type="evidence" value="ECO:0007669"/>
    <property type="project" value="UniProtKB-KW"/>
</dbReference>
<dbReference type="GO" id="GO:0003924">
    <property type="term" value="F:GTPase activity"/>
    <property type="evidence" value="ECO:0007669"/>
    <property type="project" value="InterPro"/>
</dbReference>
<feature type="compositionally biased region" description="Polar residues" evidence="8">
    <location>
        <begin position="1"/>
        <end position="10"/>
    </location>
</feature>
<evidence type="ECO:0000256" key="4">
    <source>
        <dbReference type="ARBA" id="ARBA00023134"/>
    </source>
</evidence>
<dbReference type="FunFam" id="3.40.50.300:FF:000692">
    <property type="entry name" value="Guanine nucleotide-binding protein subunit alpha"/>
    <property type="match status" value="1"/>
</dbReference>
<dbReference type="InterPro" id="IPR001019">
    <property type="entry name" value="Gprotein_alpha_su"/>
</dbReference>
<protein>
    <submittedName>
        <fullName evidence="9">Uncharacterized protein</fullName>
    </submittedName>
</protein>